<dbReference type="PaxDb" id="3880-AES96383"/>
<name>G7K5M0_MEDTR</name>
<keyword evidence="3" id="KW-1185">Reference proteome</keyword>
<reference evidence="2" key="3">
    <citation type="submission" date="2015-04" db="UniProtKB">
        <authorList>
            <consortium name="EnsemblPlants"/>
        </authorList>
    </citation>
    <scope>IDENTIFICATION</scope>
    <source>
        <strain evidence="2">cv. Jemalong A17</strain>
    </source>
</reference>
<gene>
    <name evidence="1" type="ordered locus">MTR_5g036510</name>
</gene>
<evidence type="ECO:0000313" key="1">
    <source>
        <dbReference type="EMBL" id="AES96383.1"/>
    </source>
</evidence>
<organism evidence="1 3">
    <name type="scientific">Medicago truncatula</name>
    <name type="common">Barrel medic</name>
    <name type="synonym">Medicago tribuloides</name>
    <dbReference type="NCBI Taxonomy" id="3880"/>
    <lineage>
        <taxon>Eukaryota</taxon>
        <taxon>Viridiplantae</taxon>
        <taxon>Streptophyta</taxon>
        <taxon>Embryophyta</taxon>
        <taxon>Tracheophyta</taxon>
        <taxon>Spermatophyta</taxon>
        <taxon>Magnoliopsida</taxon>
        <taxon>eudicotyledons</taxon>
        <taxon>Gunneridae</taxon>
        <taxon>Pentapetalae</taxon>
        <taxon>rosids</taxon>
        <taxon>fabids</taxon>
        <taxon>Fabales</taxon>
        <taxon>Fabaceae</taxon>
        <taxon>Papilionoideae</taxon>
        <taxon>50 kb inversion clade</taxon>
        <taxon>NPAAA clade</taxon>
        <taxon>Hologalegina</taxon>
        <taxon>IRL clade</taxon>
        <taxon>Trifolieae</taxon>
        <taxon>Medicago</taxon>
    </lineage>
</organism>
<reference evidence="1 3" key="1">
    <citation type="journal article" date="2011" name="Nature">
        <title>The Medicago genome provides insight into the evolution of rhizobial symbioses.</title>
        <authorList>
            <person name="Young N.D."/>
            <person name="Debelle F."/>
            <person name="Oldroyd G.E."/>
            <person name="Geurts R."/>
            <person name="Cannon S.B."/>
            <person name="Udvardi M.K."/>
            <person name="Benedito V.A."/>
            <person name="Mayer K.F."/>
            <person name="Gouzy J."/>
            <person name="Schoof H."/>
            <person name="Van de Peer Y."/>
            <person name="Proost S."/>
            <person name="Cook D.R."/>
            <person name="Meyers B.C."/>
            <person name="Spannagl M."/>
            <person name="Cheung F."/>
            <person name="De Mita S."/>
            <person name="Krishnakumar V."/>
            <person name="Gundlach H."/>
            <person name="Zhou S."/>
            <person name="Mudge J."/>
            <person name="Bharti A.K."/>
            <person name="Murray J.D."/>
            <person name="Naoumkina M.A."/>
            <person name="Rosen B."/>
            <person name="Silverstein K.A."/>
            <person name="Tang H."/>
            <person name="Rombauts S."/>
            <person name="Zhao P.X."/>
            <person name="Zhou P."/>
            <person name="Barbe V."/>
            <person name="Bardou P."/>
            <person name="Bechner M."/>
            <person name="Bellec A."/>
            <person name="Berger A."/>
            <person name="Berges H."/>
            <person name="Bidwell S."/>
            <person name="Bisseling T."/>
            <person name="Choisne N."/>
            <person name="Couloux A."/>
            <person name="Denny R."/>
            <person name="Deshpande S."/>
            <person name="Dai X."/>
            <person name="Doyle J.J."/>
            <person name="Dudez A.M."/>
            <person name="Farmer A.D."/>
            <person name="Fouteau S."/>
            <person name="Franken C."/>
            <person name="Gibelin C."/>
            <person name="Gish J."/>
            <person name="Goldstein S."/>
            <person name="Gonzalez A.J."/>
            <person name="Green P.J."/>
            <person name="Hallab A."/>
            <person name="Hartog M."/>
            <person name="Hua A."/>
            <person name="Humphray S.J."/>
            <person name="Jeong D.H."/>
            <person name="Jing Y."/>
            <person name="Jocker A."/>
            <person name="Kenton S.M."/>
            <person name="Kim D.J."/>
            <person name="Klee K."/>
            <person name="Lai H."/>
            <person name="Lang C."/>
            <person name="Lin S."/>
            <person name="Macmil S.L."/>
            <person name="Magdelenat G."/>
            <person name="Matthews L."/>
            <person name="McCorrison J."/>
            <person name="Monaghan E.L."/>
            <person name="Mun J.H."/>
            <person name="Najar F.Z."/>
            <person name="Nicholson C."/>
            <person name="Noirot C."/>
            <person name="O'Bleness M."/>
            <person name="Paule C.R."/>
            <person name="Poulain J."/>
            <person name="Prion F."/>
            <person name="Qin B."/>
            <person name="Qu C."/>
            <person name="Retzel E.F."/>
            <person name="Riddle C."/>
            <person name="Sallet E."/>
            <person name="Samain S."/>
            <person name="Samson N."/>
            <person name="Sanders I."/>
            <person name="Saurat O."/>
            <person name="Scarpelli C."/>
            <person name="Schiex T."/>
            <person name="Segurens B."/>
            <person name="Severin A.J."/>
            <person name="Sherrier D.J."/>
            <person name="Shi R."/>
            <person name="Sims S."/>
            <person name="Singer S.R."/>
            <person name="Sinharoy S."/>
            <person name="Sterck L."/>
            <person name="Viollet A."/>
            <person name="Wang B.B."/>
            <person name="Wang K."/>
            <person name="Wang M."/>
            <person name="Wang X."/>
            <person name="Warfsmann J."/>
            <person name="Weissenbach J."/>
            <person name="White D.D."/>
            <person name="White J.D."/>
            <person name="Wiley G.B."/>
            <person name="Wincker P."/>
            <person name="Xing Y."/>
            <person name="Yang L."/>
            <person name="Yao Z."/>
            <person name="Ying F."/>
            <person name="Zhai J."/>
            <person name="Zhou L."/>
            <person name="Zuber A."/>
            <person name="Denarie J."/>
            <person name="Dixon R.A."/>
            <person name="May G.D."/>
            <person name="Schwartz D.C."/>
            <person name="Rogers J."/>
            <person name="Quetier F."/>
            <person name="Town C.D."/>
            <person name="Roe B.A."/>
        </authorList>
    </citation>
    <scope>NUCLEOTIDE SEQUENCE [LARGE SCALE GENOMIC DNA]</scope>
    <source>
        <strain evidence="1">A17</strain>
        <strain evidence="2 3">cv. Jemalong A17</strain>
    </source>
</reference>
<evidence type="ECO:0000313" key="2">
    <source>
        <dbReference type="EnsemblPlants" id="AES96383"/>
    </source>
</evidence>
<protein>
    <submittedName>
        <fullName evidence="1 2">Uncharacterized protein</fullName>
    </submittedName>
</protein>
<dbReference type="AlphaFoldDB" id="G7K5M0"/>
<reference evidence="1 3" key="2">
    <citation type="journal article" date="2014" name="BMC Genomics">
        <title>An improved genome release (version Mt4.0) for the model legume Medicago truncatula.</title>
        <authorList>
            <person name="Tang H."/>
            <person name="Krishnakumar V."/>
            <person name="Bidwell S."/>
            <person name="Rosen B."/>
            <person name="Chan A."/>
            <person name="Zhou S."/>
            <person name="Gentzbittel L."/>
            <person name="Childs K.L."/>
            <person name="Yandell M."/>
            <person name="Gundlach H."/>
            <person name="Mayer K.F."/>
            <person name="Schwartz D.C."/>
            <person name="Town C.D."/>
        </authorList>
    </citation>
    <scope>GENOME REANNOTATION</scope>
    <source>
        <strain evidence="2 3">cv. Jemalong A17</strain>
    </source>
</reference>
<dbReference type="HOGENOM" id="CLU_2816280_0_0_1"/>
<dbReference type="EnsemblPlants" id="AES96383">
    <property type="protein sequence ID" value="AES96383"/>
    <property type="gene ID" value="MTR_5g036510"/>
</dbReference>
<accession>G7K5M0</accession>
<sequence>MSKEGPDNLEYGREVMIPRVCHEWVEAFSLLAISLCKYVVYDAKQLSSPVTKKKKKHNWLNYYQLRC</sequence>
<dbReference type="Proteomes" id="UP000002051">
    <property type="component" value="Chromosome 5"/>
</dbReference>
<dbReference type="EMBL" id="CM001221">
    <property type="protein sequence ID" value="AES96383.1"/>
    <property type="molecule type" value="Genomic_DNA"/>
</dbReference>
<proteinExistence type="predicted"/>
<evidence type="ECO:0000313" key="3">
    <source>
        <dbReference type="Proteomes" id="UP000002051"/>
    </source>
</evidence>